<reference evidence="2" key="1">
    <citation type="submission" date="2023-07" db="EMBL/GenBank/DDBJ databases">
        <title>A chromosome-level genome assembly of Lolium multiflorum.</title>
        <authorList>
            <person name="Chen Y."/>
            <person name="Copetti D."/>
            <person name="Kolliker R."/>
            <person name="Studer B."/>
        </authorList>
    </citation>
    <scope>NUCLEOTIDE SEQUENCE</scope>
    <source>
        <strain evidence="2">02402/16</strain>
        <tissue evidence="2">Leaf</tissue>
    </source>
</reference>
<dbReference type="EMBL" id="JAUUTY010000278">
    <property type="protein sequence ID" value="KAK1602332.1"/>
    <property type="molecule type" value="Genomic_DNA"/>
</dbReference>
<name>A0AAD8QH33_LOLMU</name>
<gene>
    <name evidence="2" type="ORF">QYE76_048166</name>
</gene>
<evidence type="ECO:0000256" key="1">
    <source>
        <dbReference type="SAM" id="MobiDB-lite"/>
    </source>
</evidence>
<feature type="compositionally biased region" description="Basic residues" evidence="1">
    <location>
        <begin position="282"/>
        <end position="291"/>
    </location>
</feature>
<feature type="region of interest" description="Disordered" evidence="1">
    <location>
        <begin position="221"/>
        <end position="291"/>
    </location>
</feature>
<accession>A0AAD8QH33</accession>
<proteinExistence type="predicted"/>
<feature type="compositionally biased region" description="Basic and acidic residues" evidence="1">
    <location>
        <begin position="104"/>
        <end position="118"/>
    </location>
</feature>
<feature type="compositionally biased region" description="Polar residues" evidence="1">
    <location>
        <begin position="245"/>
        <end position="254"/>
    </location>
</feature>
<evidence type="ECO:0000313" key="2">
    <source>
        <dbReference type="EMBL" id="KAK1602332.1"/>
    </source>
</evidence>
<organism evidence="2 3">
    <name type="scientific">Lolium multiflorum</name>
    <name type="common">Italian ryegrass</name>
    <name type="synonym">Lolium perenne subsp. multiflorum</name>
    <dbReference type="NCBI Taxonomy" id="4521"/>
    <lineage>
        <taxon>Eukaryota</taxon>
        <taxon>Viridiplantae</taxon>
        <taxon>Streptophyta</taxon>
        <taxon>Embryophyta</taxon>
        <taxon>Tracheophyta</taxon>
        <taxon>Spermatophyta</taxon>
        <taxon>Magnoliopsida</taxon>
        <taxon>Liliopsida</taxon>
        <taxon>Poales</taxon>
        <taxon>Poaceae</taxon>
        <taxon>BOP clade</taxon>
        <taxon>Pooideae</taxon>
        <taxon>Poodae</taxon>
        <taxon>Poeae</taxon>
        <taxon>Poeae Chloroplast Group 2 (Poeae type)</taxon>
        <taxon>Loliodinae</taxon>
        <taxon>Loliinae</taxon>
        <taxon>Lolium</taxon>
    </lineage>
</organism>
<sequence length="291" mass="31154">MPVVGGVDALADAVVAVGPRRCLPVGWRVAVLAGDGEEWRWSAVVVAVWRRPVWGPVDRLLDRLAAGCSAGLPGLQPGRPGSVLARPVCGPVDRVPISPRTRRERQGAEEREGRREEEGLQPPAIAPGRHCRPNRPALPPRPALQARHCRPNRHCRPEHAGTAGPTKVNCISTVDLSSMDQDTFCNAPFTPVEQFVGPDAGRTDCRPAGPRQLRLHHAECHHRAPTSTAQPADPPLLGQARGPAPNTTATSSAPHHQLAPPTAASTRATIHRRPPPLLPIAGKHRHPPSHG</sequence>
<dbReference type="Proteomes" id="UP001231189">
    <property type="component" value="Unassembled WGS sequence"/>
</dbReference>
<dbReference type="AlphaFoldDB" id="A0AAD8QH33"/>
<feature type="region of interest" description="Disordered" evidence="1">
    <location>
        <begin position="94"/>
        <end position="150"/>
    </location>
</feature>
<protein>
    <submittedName>
        <fullName evidence="2">Uncharacterized protein</fullName>
    </submittedName>
</protein>
<evidence type="ECO:0000313" key="3">
    <source>
        <dbReference type="Proteomes" id="UP001231189"/>
    </source>
</evidence>
<comment type="caution">
    <text evidence="2">The sequence shown here is derived from an EMBL/GenBank/DDBJ whole genome shotgun (WGS) entry which is preliminary data.</text>
</comment>
<keyword evidence="3" id="KW-1185">Reference proteome</keyword>